<evidence type="ECO:0000256" key="1">
    <source>
        <dbReference type="SAM" id="Phobius"/>
    </source>
</evidence>
<reference evidence="2 3" key="1">
    <citation type="submission" date="2019-04" db="EMBL/GenBank/DDBJ databases">
        <authorList>
            <person name="Li Y."/>
            <person name="Wang J."/>
        </authorList>
    </citation>
    <scope>NUCLEOTIDE SEQUENCE [LARGE SCALE GENOMIC DNA]</scope>
    <source>
        <strain evidence="2 3">DSM 14668</strain>
    </source>
</reference>
<organism evidence="2 3">
    <name type="scientific">Polyangium fumosum</name>
    <dbReference type="NCBI Taxonomy" id="889272"/>
    <lineage>
        <taxon>Bacteria</taxon>
        <taxon>Pseudomonadati</taxon>
        <taxon>Myxococcota</taxon>
        <taxon>Polyangia</taxon>
        <taxon>Polyangiales</taxon>
        <taxon>Polyangiaceae</taxon>
        <taxon>Polyangium</taxon>
    </lineage>
</organism>
<feature type="transmembrane region" description="Helical" evidence="1">
    <location>
        <begin position="251"/>
        <end position="271"/>
    </location>
</feature>
<dbReference type="PROSITE" id="PS51257">
    <property type="entry name" value="PROKAR_LIPOPROTEIN"/>
    <property type="match status" value="1"/>
</dbReference>
<comment type="caution">
    <text evidence="2">The sequence shown here is derived from an EMBL/GenBank/DDBJ whole genome shotgun (WGS) entry which is preliminary data.</text>
</comment>
<keyword evidence="1" id="KW-1133">Transmembrane helix</keyword>
<sequence length="282" mass="29414">MRPPRGIDMKAIMLAIVLGLVMLGCAANVQKPAREATLGAISALETPPEDAELARKMGLLLDRFLTNALAAGPPPGLEAISANVMQGAMRGLTATVPEQRWIVRHLVTESLRTAVDTVMDERGPINQAAARAGEQAAMGLVRGMNRRENEAKSLVGEVSGEMGRSLTRAMGGEIAGWFGPDAEGPLADAMAAAAERAAGAAVRGALAAAKDELAQCPSKAGEPCVNDVVASLSRSAARGASEGFRRELEPLPIGIAFAVGLAVAVLGIRLLREWRSRKRPTA</sequence>
<proteinExistence type="predicted"/>
<evidence type="ECO:0000313" key="2">
    <source>
        <dbReference type="EMBL" id="TKD09406.1"/>
    </source>
</evidence>
<accession>A0A4U1JGH1</accession>
<name>A0A4U1JGH1_9BACT</name>
<dbReference type="OrthoDB" id="5509179at2"/>
<dbReference type="Proteomes" id="UP000309215">
    <property type="component" value="Unassembled WGS sequence"/>
</dbReference>
<protein>
    <submittedName>
        <fullName evidence="2">Uncharacterized protein</fullName>
    </submittedName>
</protein>
<keyword evidence="1" id="KW-0472">Membrane</keyword>
<dbReference type="EMBL" id="SSMQ01000010">
    <property type="protein sequence ID" value="TKD09406.1"/>
    <property type="molecule type" value="Genomic_DNA"/>
</dbReference>
<keyword evidence="3" id="KW-1185">Reference proteome</keyword>
<keyword evidence="1" id="KW-0812">Transmembrane</keyword>
<gene>
    <name evidence="2" type="ORF">E8A74_11800</name>
</gene>
<dbReference type="RefSeq" id="WP_136929079.1">
    <property type="nucleotide sequence ID" value="NZ_SSMQ01000010.1"/>
</dbReference>
<dbReference type="AlphaFoldDB" id="A0A4U1JGH1"/>
<evidence type="ECO:0000313" key="3">
    <source>
        <dbReference type="Proteomes" id="UP000309215"/>
    </source>
</evidence>